<dbReference type="InterPro" id="IPR046373">
    <property type="entry name" value="Acyl-CoA_Oxase/DH_mid-dom_sf"/>
</dbReference>
<dbReference type="InterPro" id="IPR013786">
    <property type="entry name" value="AcylCoA_DH/ox_N"/>
</dbReference>
<dbReference type="RefSeq" id="WP_047224503.1">
    <property type="nucleotide sequence ID" value="NZ_JWIO01000040.1"/>
</dbReference>
<dbReference type="Pfam" id="PF00441">
    <property type="entry name" value="Acyl-CoA_dh_1"/>
    <property type="match status" value="1"/>
</dbReference>
<evidence type="ECO:0000256" key="1">
    <source>
        <dbReference type="ARBA" id="ARBA00001974"/>
    </source>
</evidence>
<dbReference type="Gene3D" id="2.40.110.10">
    <property type="entry name" value="Butyryl-CoA Dehydrogenase, subunit A, domain 2"/>
    <property type="match status" value="1"/>
</dbReference>
<dbReference type="InterPro" id="IPR006091">
    <property type="entry name" value="Acyl-CoA_Oxase/DH_mid-dom"/>
</dbReference>
<evidence type="ECO:0000259" key="7">
    <source>
        <dbReference type="Pfam" id="PF02770"/>
    </source>
</evidence>
<organism evidence="9 10">
    <name type="scientific">Protofrankia coriariae</name>
    <dbReference type="NCBI Taxonomy" id="1562887"/>
    <lineage>
        <taxon>Bacteria</taxon>
        <taxon>Bacillati</taxon>
        <taxon>Actinomycetota</taxon>
        <taxon>Actinomycetes</taxon>
        <taxon>Frankiales</taxon>
        <taxon>Frankiaceae</taxon>
        <taxon>Protofrankia</taxon>
    </lineage>
</organism>
<dbReference type="PROSITE" id="PS00073">
    <property type="entry name" value="ACYL_COA_DH_2"/>
    <property type="match status" value="1"/>
</dbReference>
<dbReference type="PIRSF" id="PIRSF016578">
    <property type="entry name" value="HsaA"/>
    <property type="match status" value="1"/>
</dbReference>
<dbReference type="InterPro" id="IPR009100">
    <property type="entry name" value="AcylCoA_DH/oxidase_NM_dom_sf"/>
</dbReference>
<gene>
    <name evidence="9" type="ORF">FrCorBMG51_19635</name>
</gene>
<dbReference type="Pfam" id="PF02770">
    <property type="entry name" value="Acyl-CoA_dh_M"/>
    <property type="match status" value="1"/>
</dbReference>
<sequence length="386" mass="41183">MTGTFAPVREHDAELAAFTEMVRTFVAREITPHHARWESDGIVPRELWRKAGAAGLLGLGLPAEYGGGGASYRFNAVVDAELYHAGATGPGFTVHNDVCGPYFAELATPEQLGRWVPGMTSGELVAAIAMTEPGAGSDLRGVRTRATRTPGGWLLNGAKTFISNGIHADLVIVVAQTGSDGDAGLSLLVVERGMAGFTRGRNLGKVGLHAQDTAELSFDNVAVPDANVLGQPGKGLRYLMANLAQERLTIAVQAVAAMEGVLADTLDYVRTRTAFGQPIGRFQHNAFLLAELATTVKAARVFVDWGVEEHLAESLGADTAAMIKLHTTEAQQRVVDRCLQLHGGYGYTTEYRVGRAWADARVQTIYGGTSEMMKVIISRGLGLHKT</sequence>
<feature type="domain" description="Acyl-CoA dehydrogenase/oxidase N-terminal" evidence="8">
    <location>
        <begin position="14"/>
        <end position="123"/>
    </location>
</feature>
<evidence type="ECO:0000256" key="4">
    <source>
        <dbReference type="ARBA" id="ARBA00022827"/>
    </source>
</evidence>
<comment type="cofactor">
    <cofactor evidence="1 5">
        <name>FAD</name>
        <dbReference type="ChEBI" id="CHEBI:57692"/>
    </cofactor>
</comment>
<dbReference type="InterPro" id="IPR006089">
    <property type="entry name" value="Acyl-CoA_DH_CS"/>
</dbReference>
<dbReference type="PANTHER" id="PTHR43884:SF12">
    <property type="entry name" value="ISOVALERYL-COA DEHYDROGENASE, MITOCHONDRIAL-RELATED"/>
    <property type="match status" value="1"/>
</dbReference>
<dbReference type="SUPFAM" id="SSF56645">
    <property type="entry name" value="Acyl-CoA dehydrogenase NM domain-like"/>
    <property type="match status" value="1"/>
</dbReference>
<keyword evidence="10" id="KW-1185">Reference proteome</keyword>
<dbReference type="Pfam" id="PF02771">
    <property type="entry name" value="Acyl-CoA_dh_N"/>
    <property type="match status" value="1"/>
</dbReference>
<feature type="domain" description="Acyl-CoA oxidase/dehydrogenase middle" evidence="7">
    <location>
        <begin position="127"/>
        <end position="221"/>
    </location>
</feature>
<keyword evidence="5" id="KW-0560">Oxidoreductase</keyword>
<proteinExistence type="inferred from homology"/>
<accession>A0ABR5F0H6</accession>
<dbReference type="SUPFAM" id="SSF47203">
    <property type="entry name" value="Acyl-CoA dehydrogenase C-terminal domain-like"/>
    <property type="match status" value="1"/>
</dbReference>
<name>A0ABR5F0H6_9ACTN</name>
<comment type="caution">
    <text evidence="9">The sequence shown here is derived from an EMBL/GenBank/DDBJ whole genome shotgun (WGS) entry which is preliminary data.</text>
</comment>
<dbReference type="Gene3D" id="1.20.140.10">
    <property type="entry name" value="Butyryl-CoA Dehydrogenase, subunit A, domain 3"/>
    <property type="match status" value="1"/>
</dbReference>
<dbReference type="InterPro" id="IPR037069">
    <property type="entry name" value="AcylCoA_DH/ox_N_sf"/>
</dbReference>
<evidence type="ECO:0000256" key="3">
    <source>
        <dbReference type="ARBA" id="ARBA00022630"/>
    </source>
</evidence>
<dbReference type="InterPro" id="IPR036250">
    <property type="entry name" value="AcylCo_DH-like_C"/>
</dbReference>
<dbReference type="Proteomes" id="UP000035425">
    <property type="component" value="Unassembled WGS sequence"/>
</dbReference>
<protein>
    <submittedName>
        <fullName evidence="9">Acyl-CoA dehydrogenase</fullName>
    </submittedName>
</protein>
<evidence type="ECO:0000256" key="5">
    <source>
        <dbReference type="RuleBase" id="RU362125"/>
    </source>
</evidence>
<evidence type="ECO:0000313" key="9">
    <source>
        <dbReference type="EMBL" id="KLL10182.1"/>
    </source>
</evidence>
<comment type="similarity">
    <text evidence="2 5">Belongs to the acyl-CoA dehydrogenase family.</text>
</comment>
<keyword evidence="3 5" id="KW-0285">Flavoprotein</keyword>
<dbReference type="EMBL" id="JWIO01000040">
    <property type="protein sequence ID" value="KLL10182.1"/>
    <property type="molecule type" value="Genomic_DNA"/>
</dbReference>
<keyword evidence="4 5" id="KW-0274">FAD</keyword>
<evidence type="ECO:0000259" key="6">
    <source>
        <dbReference type="Pfam" id="PF00441"/>
    </source>
</evidence>
<dbReference type="PROSITE" id="PS00072">
    <property type="entry name" value="ACYL_COA_DH_1"/>
    <property type="match status" value="1"/>
</dbReference>
<dbReference type="Gene3D" id="1.10.540.10">
    <property type="entry name" value="Acyl-CoA dehydrogenase/oxidase, N-terminal domain"/>
    <property type="match status" value="1"/>
</dbReference>
<reference evidence="9 10" key="1">
    <citation type="submission" date="2014-12" db="EMBL/GenBank/DDBJ databases">
        <title>Frankia sp. BMG5.1 draft genome.</title>
        <authorList>
            <person name="Gtari M."/>
            <person name="Ghodhbane-Gtari F."/>
            <person name="Nouioui I."/>
            <person name="Ktari A."/>
            <person name="Hezbri K."/>
            <person name="Mimouni W."/>
            <person name="Sbissi I."/>
            <person name="Ayari A."/>
            <person name="Yamanaka T."/>
            <person name="Normand P."/>
            <person name="Tisa L.S."/>
            <person name="Boudabous A."/>
        </authorList>
    </citation>
    <scope>NUCLEOTIDE SEQUENCE [LARGE SCALE GENOMIC DNA]</scope>
    <source>
        <strain evidence="9 10">BMG5.1</strain>
    </source>
</reference>
<feature type="domain" description="Acyl-CoA dehydrogenase/oxidase C-terminal" evidence="6">
    <location>
        <begin position="233"/>
        <end position="381"/>
    </location>
</feature>
<evidence type="ECO:0000256" key="2">
    <source>
        <dbReference type="ARBA" id="ARBA00009347"/>
    </source>
</evidence>
<evidence type="ECO:0000313" key="10">
    <source>
        <dbReference type="Proteomes" id="UP000035425"/>
    </source>
</evidence>
<dbReference type="PANTHER" id="PTHR43884">
    <property type="entry name" value="ACYL-COA DEHYDROGENASE"/>
    <property type="match status" value="1"/>
</dbReference>
<dbReference type="InterPro" id="IPR009075">
    <property type="entry name" value="AcylCo_DH/oxidase_C"/>
</dbReference>
<evidence type="ECO:0000259" key="8">
    <source>
        <dbReference type="Pfam" id="PF02771"/>
    </source>
</evidence>